<feature type="non-terminal residue" evidence="3">
    <location>
        <position position="371"/>
    </location>
</feature>
<dbReference type="PANTHER" id="PTHR19303">
    <property type="entry name" value="TRANSPOSON"/>
    <property type="match status" value="1"/>
</dbReference>
<dbReference type="Proteomes" id="UP000054279">
    <property type="component" value="Unassembled WGS sequence"/>
</dbReference>
<dbReference type="InterPro" id="IPR050863">
    <property type="entry name" value="CenT-Element_Derived"/>
</dbReference>
<accession>A0A0C9UT21</accession>
<evidence type="ECO:0000256" key="1">
    <source>
        <dbReference type="SAM" id="MobiDB-lite"/>
    </source>
</evidence>
<dbReference type="GO" id="GO:0003677">
    <property type="term" value="F:DNA binding"/>
    <property type="evidence" value="ECO:0007669"/>
    <property type="project" value="TreeGrafter"/>
</dbReference>
<gene>
    <name evidence="3" type="ORF">M422DRAFT_177252</name>
</gene>
<keyword evidence="4" id="KW-1185">Reference proteome</keyword>
<organism evidence="3 4">
    <name type="scientific">Sphaerobolus stellatus (strain SS14)</name>
    <dbReference type="NCBI Taxonomy" id="990650"/>
    <lineage>
        <taxon>Eukaryota</taxon>
        <taxon>Fungi</taxon>
        <taxon>Dikarya</taxon>
        <taxon>Basidiomycota</taxon>
        <taxon>Agaricomycotina</taxon>
        <taxon>Agaricomycetes</taxon>
        <taxon>Phallomycetidae</taxon>
        <taxon>Geastrales</taxon>
        <taxon>Sphaerobolaceae</taxon>
        <taxon>Sphaerobolus</taxon>
    </lineage>
</organism>
<evidence type="ECO:0000313" key="3">
    <source>
        <dbReference type="EMBL" id="KIJ38004.1"/>
    </source>
</evidence>
<feature type="compositionally biased region" description="Polar residues" evidence="1">
    <location>
        <begin position="286"/>
        <end position="304"/>
    </location>
</feature>
<feature type="domain" description="DDE-1" evidence="2">
    <location>
        <begin position="36"/>
        <end position="165"/>
    </location>
</feature>
<dbReference type="PANTHER" id="PTHR19303:SF74">
    <property type="entry name" value="POGO TRANSPOSABLE ELEMENT WITH KRAB DOMAIN"/>
    <property type="match status" value="1"/>
</dbReference>
<dbReference type="HOGENOM" id="CLU_013929_2_2_1"/>
<feature type="region of interest" description="Disordered" evidence="1">
    <location>
        <begin position="255"/>
        <end position="309"/>
    </location>
</feature>
<name>A0A0C9UT21_SPHS4</name>
<dbReference type="AlphaFoldDB" id="A0A0C9UT21"/>
<protein>
    <recommendedName>
        <fullName evidence="2">DDE-1 domain-containing protein</fullName>
    </recommendedName>
</protein>
<dbReference type="EMBL" id="KN837164">
    <property type="protein sequence ID" value="KIJ38004.1"/>
    <property type="molecule type" value="Genomic_DNA"/>
</dbReference>
<evidence type="ECO:0000259" key="2">
    <source>
        <dbReference type="Pfam" id="PF03184"/>
    </source>
</evidence>
<dbReference type="InterPro" id="IPR004875">
    <property type="entry name" value="DDE_SF_endonuclease_dom"/>
</dbReference>
<evidence type="ECO:0000313" key="4">
    <source>
        <dbReference type="Proteomes" id="UP000054279"/>
    </source>
</evidence>
<dbReference type="OrthoDB" id="2917041at2759"/>
<sequence>MDESGFTRESTRTQRVYGGCGVKHQYRQGNTNQENTTVLITICADGTTTKPVVVFKGENMMNNWFKDNVADCMITRSRNAWTEQEIAEDWIKKFNFETRLKANSEPRALFLDGHNSHYSPKLLRYAKECNIIIFGYPPHCTHALQGLDVVFFARMKEEFGKAIETFKEEHNRGVGKGDFVYVFGSAFLKVAQVQLIKTSFSAMGIVPFNPKVISAEKMKPSKATSVKGAFPLVQPSPVRAAVKYLDLYRPTSFERDPQHAKAPIGQLGTIPEHPRLDPNIDPTLRIPSTPNSLRNRNTPPQSANKPKAFTPSKAVRILISQLAATTSGSYLVSDSPLKSTTPIISPIIETPPNYQLRDWDAEEITSNIAKF</sequence>
<proteinExistence type="predicted"/>
<reference evidence="3 4" key="1">
    <citation type="submission" date="2014-06" db="EMBL/GenBank/DDBJ databases">
        <title>Evolutionary Origins and Diversification of the Mycorrhizal Mutualists.</title>
        <authorList>
            <consortium name="DOE Joint Genome Institute"/>
            <consortium name="Mycorrhizal Genomics Consortium"/>
            <person name="Kohler A."/>
            <person name="Kuo A."/>
            <person name="Nagy L.G."/>
            <person name="Floudas D."/>
            <person name="Copeland A."/>
            <person name="Barry K.W."/>
            <person name="Cichocki N."/>
            <person name="Veneault-Fourrey C."/>
            <person name="LaButti K."/>
            <person name="Lindquist E.A."/>
            <person name="Lipzen A."/>
            <person name="Lundell T."/>
            <person name="Morin E."/>
            <person name="Murat C."/>
            <person name="Riley R."/>
            <person name="Ohm R."/>
            <person name="Sun H."/>
            <person name="Tunlid A."/>
            <person name="Henrissat B."/>
            <person name="Grigoriev I.V."/>
            <person name="Hibbett D.S."/>
            <person name="Martin F."/>
        </authorList>
    </citation>
    <scope>NUCLEOTIDE SEQUENCE [LARGE SCALE GENOMIC DNA]</scope>
    <source>
        <strain evidence="3 4">SS14</strain>
    </source>
</reference>
<dbReference type="GO" id="GO:0005634">
    <property type="term" value="C:nucleus"/>
    <property type="evidence" value="ECO:0007669"/>
    <property type="project" value="TreeGrafter"/>
</dbReference>
<dbReference type="Pfam" id="PF03184">
    <property type="entry name" value="DDE_1"/>
    <property type="match status" value="1"/>
</dbReference>